<evidence type="ECO:0000256" key="1">
    <source>
        <dbReference type="ARBA" id="ARBA00001864"/>
    </source>
</evidence>
<reference evidence="11" key="1">
    <citation type="submission" date="2020-04" db="EMBL/GenBank/DDBJ databases">
        <authorList>
            <person name="Zhang T."/>
        </authorList>
    </citation>
    <scope>NUCLEOTIDE SEQUENCE</scope>
    <source>
        <strain evidence="11">HKST-UBA01</strain>
    </source>
</reference>
<dbReference type="EC" id="4.2.1.10" evidence="5 7"/>
<evidence type="ECO:0000256" key="2">
    <source>
        <dbReference type="ARBA" id="ARBA00004902"/>
    </source>
</evidence>
<dbReference type="AlphaFoldDB" id="A0A956LXT4"/>
<evidence type="ECO:0000313" key="12">
    <source>
        <dbReference type="Proteomes" id="UP000697710"/>
    </source>
</evidence>
<feature type="binding site" evidence="7 9">
    <location>
        <position position="88"/>
    </location>
    <ligand>
        <name>substrate</name>
    </ligand>
</feature>
<dbReference type="Proteomes" id="UP000697710">
    <property type="component" value="Unassembled WGS sequence"/>
</dbReference>
<evidence type="ECO:0000256" key="10">
    <source>
        <dbReference type="PIRSR" id="PIRSR001399-3"/>
    </source>
</evidence>
<comment type="function">
    <text evidence="7">Catalyzes a trans-dehydration via an enolate intermediate.</text>
</comment>
<feature type="binding site" evidence="7 9">
    <location>
        <position position="75"/>
    </location>
    <ligand>
        <name>substrate</name>
    </ligand>
</feature>
<gene>
    <name evidence="7" type="primary">aroQ</name>
    <name evidence="11" type="ORF">KC729_06620</name>
</gene>
<comment type="subunit">
    <text evidence="4 7">Homododecamer.</text>
</comment>
<dbReference type="InterPro" id="IPR018509">
    <property type="entry name" value="DHquinase_II_CS"/>
</dbReference>
<feature type="active site" description="Proton donor" evidence="7 8">
    <location>
        <position position="101"/>
    </location>
</feature>
<dbReference type="GO" id="GO:0008652">
    <property type="term" value="P:amino acid biosynthetic process"/>
    <property type="evidence" value="ECO:0007669"/>
    <property type="project" value="UniProtKB-KW"/>
</dbReference>
<dbReference type="CDD" id="cd00466">
    <property type="entry name" value="DHQase_II"/>
    <property type="match status" value="1"/>
</dbReference>
<name>A0A956LXT4_UNCEI</name>
<evidence type="ECO:0000256" key="5">
    <source>
        <dbReference type="ARBA" id="ARBA00012060"/>
    </source>
</evidence>
<dbReference type="PIRSF" id="PIRSF001399">
    <property type="entry name" value="DHquinase_II"/>
    <property type="match status" value="1"/>
</dbReference>
<protein>
    <recommendedName>
        <fullName evidence="5 7">3-dehydroquinate dehydratase</fullName>
        <shortName evidence="7">3-dehydroquinase</shortName>
        <ecNumber evidence="5 7">4.2.1.10</ecNumber>
    </recommendedName>
    <alternativeName>
        <fullName evidence="7">Type II DHQase</fullName>
    </alternativeName>
</protein>
<feature type="active site" description="Proton acceptor" evidence="7 8">
    <location>
        <position position="23"/>
    </location>
</feature>
<proteinExistence type="inferred from homology"/>
<dbReference type="NCBIfam" id="NF003805">
    <property type="entry name" value="PRK05395.1-2"/>
    <property type="match status" value="1"/>
</dbReference>
<organism evidence="11 12">
    <name type="scientific">Eiseniibacteriota bacterium</name>
    <dbReference type="NCBI Taxonomy" id="2212470"/>
    <lineage>
        <taxon>Bacteria</taxon>
        <taxon>Candidatus Eiseniibacteriota</taxon>
    </lineage>
</organism>
<evidence type="ECO:0000313" key="11">
    <source>
        <dbReference type="EMBL" id="MCA9727338.1"/>
    </source>
</evidence>
<feature type="site" description="Transition state stabilizer" evidence="7 10">
    <location>
        <position position="18"/>
    </location>
</feature>
<evidence type="ECO:0000256" key="8">
    <source>
        <dbReference type="PIRSR" id="PIRSR001399-1"/>
    </source>
</evidence>
<dbReference type="PROSITE" id="PS01029">
    <property type="entry name" value="DEHYDROQUINASE_II"/>
    <property type="match status" value="1"/>
</dbReference>
<accession>A0A956LXT4</accession>
<evidence type="ECO:0000256" key="6">
    <source>
        <dbReference type="ARBA" id="ARBA00023239"/>
    </source>
</evidence>
<dbReference type="SUPFAM" id="SSF52304">
    <property type="entry name" value="Type II 3-dehydroquinate dehydratase"/>
    <property type="match status" value="1"/>
</dbReference>
<reference evidence="11" key="2">
    <citation type="journal article" date="2021" name="Microbiome">
        <title>Successional dynamics and alternative stable states in a saline activated sludge microbial community over 9 years.</title>
        <authorList>
            <person name="Wang Y."/>
            <person name="Ye J."/>
            <person name="Ju F."/>
            <person name="Liu L."/>
            <person name="Boyd J.A."/>
            <person name="Deng Y."/>
            <person name="Parks D.H."/>
            <person name="Jiang X."/>
            <person name="Yin X."/>
            <person name="Woodcroft B.J."/>
            <person name="Tyson G.W."/>
            <person name="Hugenholtz P."/>
            <person name="Polz M.F."/>
            <person name="Zhang T."/>
        </authorList>
    </citation>
    <scope>NUCLEOTIDE SEQUENCE</scope>
    <source>
        <strain evidence="11">HKST-UBA01</strain>
    </source>
</reference>
<dbReference type="HAMAP" id="MF_00169">
    <property type="entry name" value="AroQ"/>
    <property type="match status" value="1"/>
</dbReference>
<feature type="binding site" evidence="7 9">
    <location>
        <position position="81"/>
    </location>
    <ligand>
        <name>substrate</name>
    </ligand>
</feature>
<comment type="pathway">
    <text evidence="2 7">Metabolic intermediate biosynthesis; chorismate biosynthesis; chorismate from D-erythrose 4-phosphate and phosphoenolpyruvate: step 3/7.</text>
</comment>
<dbReference type="EMBL" id="JAGQHR010000148">
    <property type="protein sequence ID" value="MCA9727338.1"/>
    <property type="molecule type" value="Genomic_DNA"/>
</dbReference>
<evidence type="ECO:0000256" key="7">
    <source>
        <dbReference type="HAMAP-Rule" id="MF_00169"/>
    </source>
</evidence>
<keyword evidence="7" id="KW-0057">Aromatic amino acid biosynthesis</keyword>
<evidence type="ECO:0000256" key="9">
    <source>
        <dbReference type="PIRSR" id="PIRSR001399-2"/>
    </source>
</evidence>
<dbReference type="NCBIfam" id="NF003807">
    <property type="entry name" value="PRK05395.1-4"/>
    <property type="match status" value="1"/>
</dbReference>
<dbReference type="PANTHER" id="PTHR21272">
    <property type="entry name" value="CATABOLIC 3-DEHYDROQUINASE"/>
    <property type="match status" value="1"/>
</dbReference>
<dbReference type="InterPro" id="IPR036441">
    <property type="entry name" value="DHquinase_II_sf"/>
</dbReference>
<feature type="binding site" evidence="7 9">
    <location>
        <begin position="102"/>
        <end position="103"/>
    </location>
    <ligand>
        <name>substrate</name>
    </ligand>
</feature>
<dbReference type="GO" id="GO:0003855">
    <property type="term" value="F:3-dehydroquinate dehydratase activity"/>
    <property type="evidence" value="ECO:0007669"/>
    <property type="project" value="UniProtKB-UniRule"/>
</dbReference>
<keyword evidence="6 7" id="KW-0456">Lyase</keyword>
<dbReference type="PANTHER" id="PTHR21272:SF3">
    <property type="entry name" value="CATABOLIC 3-DEHYDROQUINASE"/>
    <property type="match status" value="1"/>
</dbReference>
<keyword evidence="7" id="KW-0028">Amino-acid biosynthesis</keyword>
<dbReference type="Pfam" id="PF01220">
    <property type="entry name" value="DHquinase_II"/>
    <property type="match status" value="1"/>
</dbReference>
<comment type="similarity">
    <text evidence="3 7">Belongs to the type-II 3-dehydroquinase family.</text>
</comment>
<dbReference type="GO" id="GO:0009423">
    <property type="term" value="P:chorismate biosynthetic process"/>
    <property type="evidence" value="ECO:0007669"/>
    <property type="project" value="UniProtKB-UniRule"/>
</dbReference>
<dbReference type="InterPro" id="IPR001874">
    <property type="entry name" value="DHquinase_II"/>
</dbReference>
<dbReference type="GO" id="GO:0009073">
    <property type="term" value="P:aromatic amino acid family biosynthetic process"/>
    <property type="evidence" value="ECO:0007669"/>
    <property type="project" value="UniProtKB-KW"/>
</dbReference>
<sequence>MKRVLVIHGPNLDQLGVREPETYGSETLEDLDEAVRKAGAGFGLDVESFQSNHEGAIIDRLHGAGPSGILGILLNPGGLAHTSVCLRDAIASTRIPVIEVHLSNTLSREEFRRRHLTAPACRGMIIGLGRVSYIAGLLALNELIADKD</sequence>
<feature type="binding site" evidence="7 9">
    <location>
        <position position="112"/>
    </location>
    <ligand>
        <name>substrate</name>
    </ligand>
</feature>
<evidence type="ECO:0000256" key="3">
    <source>
        <dbReference type="ARBA" id="ARBA00011037"/>
    </source>
</evidence>
<comment type="catalytic activity">
    <reaction evidence="1 7">
        <text>3-dehydroquinate = 3-dehydroshikimate + H2O</text>
        <dbReference type="Rhea" id="RHEA:21096"/>
        <dbReference type="ChEBI" id="CHEBI:15377"/>
        <dbReference type="ChEBI" id="CHEBI:16630"/>
        <dbReference type="ChEBI" id="CHEBI:32364"/>
        <dbReference type="EC" id="4.2.1.10"/>
    </reaction>
</comment>
<evidence type="ECO:0000256" key="4">
    <source>
        <dbReference type="ARBA" id="ARBA00011193"/>
    </source>
</evidence>
<dbReference type="Gene3D" id="3.40.50.9100">
    <property type="entry name" value="Dehydroquinase, class II"/>
    <property type="match status" value="1"/>
</dbReference>
<comment type="caution">
    <text evidence="11">The sequence shown here is derived from an EMBL/GenBank/DDBJ whole genome shotgun (WGS) entry which is preliminary data.</text>
</comment>
<dbReference type="GO" id="GO:0019631">
    <property type="term" value="P:quinate catabolic process"/>
    <property type="evidence" value="ECO:0007669"/>
    <property type="project" value="TreeGrafter"/>
</dbReference>